<dbReference type="Proteomes" id="UP000229314">
    <property type="component" value="Chromosome"/>
</dbReference>
<dbReference type="GO" id="GO:0016413">
    <property type="term" value="F:O-acetyltransferase activity"/>
    <property type="evidence" value="ECO:0007669"/>
    <property type="project" value="TreeGrafter"/>
</dbReference>
<feature type="transmembrane region" description="Helical" evidence="8">
    <location>
        <begin position="144"/>
        <end position="162"/>
    </location>
</feature>
<evidence type="ECO:0000313" key="10">
    <source>
        <dbReference type="EMBL" id="ATQ57137.1"/>
    </source>
</evidence>
<protein>
    <submittedName>
        <fullName evidence="10">Acyltransferase</fullName>
    </submittedName>
</protein>
<feature type="transmembrane region" description="Helical" evidence="8">
    <location>
        <begin position="298"/>
        <end position="316"/>
    </location>
</feature>
<feature type="transmembrane region" description="Helical" evidence="8">
    <location>
        <begin position="328"/>
        <end position="347"/>
    </location>
</feature>
<dbReference type="PANTHER" id="PTHR40074:SF2">
    <property type="entry name" value="O-ACETYLTRANSFERASE WECH"/>
    <property type="match status" value="1"/>
</dbReference>
<keyword evidence="10" id="KW-0012">Acyltransferase</keyword>
<name>A0A2D2C3Q7_9RHOB</name>
<feature type="transmembrane region" description="Helical" evidence="8">
    <location>
        <begin position="71"/>
        <end position="94"/>
    </location>
</feature>
<dbReference type="AlphaFoldDB" id="A0A2D2C3Q7"/>
<evidence type="ECO:0000256" key="1">
    <source>
        <dbReference type="ARBA" id="ARBA00004651"/>
    </source>
</evidence>
<feature type="transmembrane region" description="Helical" evidence="8">
    <location>
        <begin position="46"/>
        <end position="65"/>
    </location>
</feature>
<dbReference type="EMBL" id="CP024422">
    <property type="protein sequence ID" value="ATQ57137.1"/>
    <property type="molecule type" value="Genomic_DNA"/>
</dbReference>
<evidence type="ECO:0000313" key="12">
    <source>
        <dbReference type="Proteomes" id="UP000229314"/>
    </source>
</evidence>
<accession>A0A2D2C3Q7</accession>
<evidence type="ECO:0000256" key="6">
    <source>
        <dbReference type="ARBA" id="ARBA00023136"/>
    </source>
</evidence>
<dbReference type="GO" id="GO:0005886">
    <property type="term" value="C:plasma membrane"/>
    <property type="evidence" value="ECO:0007669"/>
    <property type="project" value="UniProtKB-SubCell"/>
</dbReference>
<reference evidence="11 13" key="2">
    <citation type="submission" date="2019-09" db="EMBL/GenBank/DDBJ databases">
        <title>FDA dAtabase for Regulatory Grade micrObial Sequences (FDA-ARGOS): Supporting development and validation of Infectious Disease Dx tests.</title>
        <authorList>
            <person name="Sciortino C."/>
            <person name="Tallon L."/>
            <person name="Sadzewicz L."/>
            <person name="Vavikolanu K."/>
            <person name="Mehta A."/>
            <person name="Aluvathingal J."/>
            <person name="Nadendla S."/>
            <person name="Nandy P."/>
            <person name="Geyer C."/>
            <person name="Yan Y."/>
            <person name="Sichtig H."/>
        </authorList>
    </citation>
    <scope>NUCLEOTIDE SEQUENCE [LARGE SCALE GENOMIC DNA]</scope>
    <source>
        <strain evidence="11 13">FDAARGOS_643</strain>
    </source>
</reference>
<feature type="transmembrane region" description="Helical" evidence="8">
    <location>
        <begin position="241"/>
        <end position="261"/>
    </location>
</feature>
<evidence type="ECO:0000256" key="5">
    <source>
        <dbReference type="ARBA" id="ARBA00022989"/>
    </source>
</evidence>
<keyword evidence="4 8" id="KW-0812">Transmembrane</keyword>
<feature type="domain" description="Acyltransferase 3" evidence="9">
    <location>
        <begin position="41"/>
        <end position="339"/>
    </location>
</feature>
<keyword evidence="10" id="KW-0808">Transferase</keyword>
<evidence type="ECO:0000259" key="9">
    <source>
        <dbReference type="Pfam" id="PF01757"/>
    </source>
</evidence>
<evidence type="ECO:0000256" key="7">
    <source>
        <dbReference type="SAM" id="MobiDB-lite"/>
    </source>
</evidence>
<dbReference type="Proteomes" id="UP000324507">
    <property type="component" value="Chromosome"/>
</dbReference>
<feature type="transmembrane region" description="Helical" evidence="8">
    <location>
        <begin position="211"/>
        <end position="229"/>
    </location>
</feature>
<proteinExistence type="inferred from homology"/>
<feature type="region of interest" description="Disordered" evidence="7">
    <location>
        <begin position="1"/>
        <end position="21"/>
    </location>
</feature>
<dbReference type="GO" id="GO:0009246">
    <property type="term" value="P:enterobacterial common antigen biosynthetic process"/>
    <property type="evidence" value="ECO:0007669"/>
    <property type="project" value="TreeGrafter"/>
</dbReference>
<gene>
    <name evidence="11" type="ORF">FOB51_14125</name>
    <name evidence="10" type="ORF">PYTT13_15930</name>
</gene>
<keyword evidence="3" id="KW-1003">Cell membrane</keyword>
<evidence type="ECO:0000313" key="13">
    <source>
        <dbReference type="Proteomes" id="UP000324507"/>
    </source>
</evidence>
<comment type="similarity">
    <text evidence="2">Belongs to the acyltransferase 3 family.</text>
</comment>
<feature type="transmembrane region" description="Helical" evidence="8">
    <location>
        <begin position="106"/>
        <end position="124"/>
    </location>
</feature>
<organism evidence="10 12">
    <name type="scientific">Paracoccus yeei</name>
    <dbReference type="NCBI Taxonomy" id="147645"/>
    <lineage>
        <taxon>Bacteria</taxon>
        <taxon>Pseudomonadati</taxon>
        <taxon>Pseudomonadota</taxon>
        <taxon>Alphaproteobacteria</taxon>
        <taxon>Rhodobacterales</taxon>
        <taxon>Paracoccaceae</taxon>
        <taxon>Paracoccus</taxon>
    </lineage>
</organism>
<dbReference type="Pfam" id="PF01757">
    <property type="entry name" value="Acyl_transf_3"/>
    <property type="match status" value="1"/>
</dbReference>
<dbReference type="InterPro" id="IPR002656">
    <property type="entry name" value="Acyl_transf_3_dom"/>
</dbReference>
<evidence type="ECO:0000313" key="11">
    <source>
        <dbReference type="EMBL" id="QEU09041.1"/>
    </source>
</evidence>
<keyword evidence="5 8" id="KW-1133">Transmembrane helix</keyword>
<sequence>MRPEKESGKKSARPHRKFLASPVEDASSLPSFDRSCAVRRIHSLDYVKTFLAVIVVLAHTNWLQTHLSPPVFVLGNGLLRTVVPLFCIIAGYFLHTAVERGRTVRWLWRVMALYLFWMVAYLPIWKGQVHSLWSLTTTLLWGFFHLWFLIGMFIAGLVLTGLNWMGRKIAPRHALWFVAVPAALCAVAGLALEYADLFGVIQISEQRYRNGLFLCFPFLAIGYLIHSRIKAPGARPLPSARLLLPVTLAGLVLMGVEAWLVQSRLGLDVMIEIPFAGYVAVPALFLLCLQVEMPPQPVDLGLISATIYFLHVWAFRLADVLGIHSLPGLMLMGVGVPVLAALSYGAASGRLRGRAARRPHGG</sequence>
<evidence type="ECO:0000256" key="2">
    <source>
        <dbReference type="ARBA" id="ARBA00007400"/>
    </source>
</evidence>
<keyword evidence="6 8" id="KW-0472">Membrane</keyword>
<feature type="transmembrane region" description="Helical" evidence="8">
    <location>
        <begin position="273"/>
        <end position="291"/>
    </location>
</feature>
<dbReference type="EMBL" id="CP044081">
    <property type="protein sequence ID" value="QEU09041.1"/>
    <property type="molecule type" value="Genomic_DNA"/>
</dbReference>
<evidence type="ECO:0000256" key="3">
    <source>
        <dbReference type="ARBA" id="ARBA00022475"/>
    </source>
</evidence>
<reference evidence="10 12" key="1">
    <citation type="submission" date="2017-10" db="EMBL/GenBank/DDBJ databases">
        <title>Complete genome sequence of Paracoccus yeei TT13 isolated from human skin.</title>
        <authorList>
            <person name="Lee K."/>
            <person name="Lim J.Y."/>
            <person name="Hwang I."/>
        </authorList>
    </citation>
    <scope>NUCLEOTIDE SEQUENCE [LARGE SCALE GENOMIC DNA]</scope>
    <source>
        <strain evidence="10 12">TT13</strain>
    </source>
</reference>
<feature type="transmembrane region" description="Helical" evidence="8">
    <location>
        <begin position="174"/>
        <end position="191"/>
    </location>
</feature>
<evidence type="ECO:0000256" key="4">
    <source>
        <dbReference type="ARBA" id="ARBA00022692"/>
    </source>
</evidence>
<comment type="subcellular location">
    <subcellularLocation>
        <location evidence="1">Cell membrane</location>
        <topology evidence="1">Multi-pass membrane protein</topology>
    </subcellularLocation>
</comment>
<dbReference type="PANTHER" id="PTHR40074">
    <property type="entry name" value="O-ACETYLTRANSFERASE WECH"/>
    <property type="match status" value="1"/>
</dbReference>
<evidence type="ECO:0000256" key="8">
    <source>
        <dbReference type="SAM" id="Phobius"/>
    </source>
</evidence>